<evidence type="ECO:0000256" key="6">
    <source>
        <dbReference type="ARBA" id="ARBA00023136"/>
    </source>
</evidence>
<dbReference type="RefSeq" id="WP_231928291.1">
    <property type="nucleotide sequence ID" value="NZ_LT607750.1"/>
</dbReference>
<feature type="transmembrane region" description="Helical" evidence="7">
    <location>
        <begin position="413"/>
        <end position="430"/>
    </location>
</feature>
<feature type="transmembrane region" description="Helical" evidence="7">
    <location>
        <begin position="240"/>
        <end position="258"/>
    </location>
</feature>
<evidence type="ECO:0000256" key="4">
    <source>
        <dbReference type="ARBA" id="ARBA00022692"/>
    </source>
</evidence>
<dbReference type="GO" id="GO:0022857">
    <property type="term" value="F:transmembrane transporter activity"/>
    <property type="evidence" value="ECO:0007669"/>
    <property type="project" value="InterPro"/>
</dbReference>
<keyword evidence="4 7" id="KW-0812">Transmembrane</keyword>
<name>A0A1C5II01_9ACTN</name>
<dbReference type="GO" id="GO:0005886">
    <property type="term" value="C:plasma membrane"/>
    <property type="evidence" value="ECO:0007669"/>
    <property type="project" value="UniProtKB-SubCell"/>
</dbReference>
<dbReference type="Pfam" id="PF07690">
    <property type="entry name" value="MFS_1"/>
    <property type="match status" value="1"/>
</dbReference>
<feature type="transmembrane region" description="Helical" evidence="7">
    <location>
        <begin position="480"/>
        <end position="500"/>
    </location>
</feature>
<feature type="transmembrane region" description="Helical" evidence="7">
    <location>
        <begin position="278"/>
        <end position="298"/>
    </location>
</feature>
<feature type="transmembrane region" description="Helical" evidence="7">
    <location>
        <begin position="173"/>
        <end position="197"/>
    </location>
</feature>
<evidence type="ECO:0000313" key="10">
    <source>
        <dbReference type="Proteomes" id="UP000198217"/>
    </source>
</evidence>
<feature type="domain" description="Major facilitator superfamily (MFS) profile" evidence="8">
    <location>
        <begin position="23"/>
        <end position="504"/>
    </location>
</feature>
<feature type="transmembrane region" description="Helical" evidence="7">
    <location>
        <begin position="114"/>
        <end position="135"/>
    </location>
</feature>
<evidence type="ECO:0000256" key="2">
    <source>
        <dbReference type="ARBA" id="ARBA00022448"/>
    </source>
</evidence>
<keyword evidence="3" id="KW-1003">Cell membrane</keyword>
<dbReference type="InterPro" id="IPR036259">
    <property type="entry name" value="MFS_trans_sf"/>
</dbReference>
<feature type="transmembrane region" description="Helical" evidence="7">
    <location>
        <begin position="342"/>
        <end position="360"/>
    </location>
</feature>
<feature type="transmembrane region" description="Helical" evidence="7">
    <location>
        <begin position="89"/>
        <end position="108"/>
    </location>
</feature>
<dbReference type="Proteomes" id="UP000198217">
    <property type="component" value="Chromosome I"/>
</dbReference>
<feature type="transmembrane region" description="Helical" evidence="7">
    <location>
        <begin position="21"/>
        <end position="45"/>
    </location>
</feature>
<dbReference type="PANTHER" id="PTHR42718">
    <property type="entry name" value="MAJOR FACILITATOR SUPERFAMILY MULTIDRUG TRANSPORTER MFSC"/>
    <property type="match status" value="1"/>
</dbReference>
<dbReference type="CDD" id="cd17321">
    <property type="entry name" value="MFS_MMR_MDR_like"/>
    <property type="match status" value="1"/>
</dbReference>
<feature type="transmembrane region" description="Helical" evidence="7">
    <location>
        <begin position="209"/>
        <end position="228"/>
    </location>
</feature>
<dbReference type="SUPFAM" id="SSF103473">
    <property type="entry name" value="MFS general substrate transporter"/>
    <property type="match status" value="1"/>
</dbReference>
<keyword evidence="6 7" id="KW-0472">Membrane</keyword>
<dbReference type="Gene3D" id="1.20.1720.10">
    <property type="entry name" value="Multidrug resistance protein D"/>
    <property type="match status" value="1"/>
</dbReference>
<evidence type="ECO:0000256" key="3">
    <source>
        <dbReference type="ARBA" id="ARBA00022475"/>
    </source>
</evidence>
<feature type="transmembrane region" description="Helical" evidence="7">
    <location>
        <begin position="147"/>
        <end position="167"/>
    </location>
</feature>
<protein>
    <submittedName>
        <fullName evidence="9">MFS transporter, DHA2 family, multidrug resistance protein</fullName>
    </submittedName>
</protein>
<reference evidence="9 10" key="1">
    <citation type="submission" date="2016-06" db="EMBL/GenBank/DDBJ databases">
        <authorList>
            <person name="Kjaerup R.B."/>
            <person name="Dalgaard T.S."/>
            <person name="Juul-Madsen H.R."/>
        </authorList>
    </citation>
    <scope>NUCLEOTIDE SEQUENCE [LARGE SCALE GENOMIC DNA]</scope>
    <source>
        <strain evidence="9 10">DSM 43904</strain>
    </source>
</reference>
<dbReference type="InterPro" id="IPR020846">
    <property type="entry name" value="MFS_dom"/>
</dbReference>
<proteinExistence type="predicted"/>
<accession>A0A1C5II01</accession>
<evidence type="ECO:0000256" key="7">
    <source>
        <dbReference type="SAM" id="Phobius"/>
    </source>
</evidence>
<evidence type="ECO:0000256" key="5">
    <source>
        <dbReference type="ARBA" id="ARBA00022989"/>
    </source>
</evidence>
<evidence type="ECO:0000256" key="1">
    <source>
        <dbReference type="ARBA" id="ARBA00004651"/>
    </source>
</evidence>
<dbReference type="EMBL" id="LT607750">
    <property type="protein sequence ID" value="SCG57386.1"/>
    <property type="molecule type" value="Genomic_DNA"/>
</dbReference>
<dbReference type="Gene3D" id="1.20.1250.20">
    <property type="entry name" value="MFS general substrate transporter like domains"/>
    <property type="match status" value="1"/>
</dbReference>
<evidence type="ECO:0000313" key="9">
    <source>
        <dbReference type="EMBL" id="SCG57386.1"/>
    </source>
</evidence>
<keyword evidence="10" id="KW-1185">Reference proteome</keyword>
<keyword evidence="2" id="KW-0813">Transport</keyword>
<keyword evidence="5 7" id="KW-1133">Transmembrane helix</keyword>
<dbReference type="PROSITE" id="PS50850">
    <property type="entry name" value="MFS"/>
    <property type="match status" value="1"/>
</dbReference>
<feature type="transmembrane region" description="Helical" evidence="7">
    <location>
        <begin position="310"/>
        <end position="330"/>
    </location>
</feature>
<organism evidence="9 10">
    <name type="scientific">Micromonospora echinaurantiaca</name>
    <dbReference type="NCBI Taxonomy" id="47857"/>
    <lineage>
        <taxon>Bacteria</taxon>
        <taxon>Bacillati</taxon>
        <taxon>Actinomycetota</taxon>
        <taxon>Actinomycetes</taxon>
        <taxon>Micromonosporales</taxon>
        <taxon>Micromonosporaceae</taxon>
        <taxon>Micromonospora</taxon>
    </lineage>
</organism>
<feature type="transmembrane region" description="Helical" evidence="7">
    <location>
        <begin position="366"/>
        <end position="392"/>
    </location>
</feature>
<dbReference type="InterPro" id="IPR011701">
    <property type="entry name" value="MFS"/>
</dbReference>
<evidence type="ECO:0000259" key="8">
    <source>
        <dbReference type="PROSITE" id="PS50850"/>
    </source>
</evidence>
<feature type="transmembrane region" description="Helical" evidence="7">
    <location>
        <begin position="57"/>
        <end position="77"/>
    </location>
</feature>
<gene>
    <name evidence="9" type="ORF">GA0070609_3303</name>
</gene>
<comment type="subcellular location">
    <subcellularLocation>
        <location evidence="1">Cell membrane</location>
        <topology evidence="1">Multi-pass membrane protein</topology>
    </subcellularLocation>
</comment>
<sequence>MTTKGAAPATGGRVAAGRREWLGLVVLGLPTLLISMDMTVLHLAVPQISAALNPSGAQLLWIVDVYSFFVAGLLIVMGAIGDRIGRRRLLLAGAVGFGVASLLAAYSTSAETLIVARALLGVAGSTLMPSTLALIRNMFHDAKQRAMAVAAWSMTLMAGAALGPVVGGVLLEFFWWGSVFLLAVPVMAILLAFAPVLLPEHRDHHPPRLDWAGAVLSLIAVLAAIYGLKRAAEDGLDGVTALAMGVGLTAGLLFIAGLRRSNHPLIDLTLFRRRTFSVALSVLLLSTLVLFGITYFTAQYVQLVLGLSPLAAGLWMVPPLLVGLLLTMLATAASGRLRPTHVIVGGLALAAPGFAVLAGLDDTGDLPQLVIGLAFAFGGILPASTLGVDIVISAAPPQRAGAASAISETATELGGALGIAVLGSIGAAVYRERIGAALPAGTSQRVADAARDSLGGATAAELPPAVLSAAREAFAAGMRVSAIVAALLVVAASLTVATVLRQTRGSRAAGRGQRAVG</sequence>
<dbReference type="PANTHER" id="PTHR42718:SF47">
    <property type="entry name" value="METHYL VIOLOGEN RESISTANCE PROTEIN SMVA"/>
    <property type="match status" value="1"/>
</dbReference>
<dbReference type="AlphaFoldDB" id="A0A1C5II01"/>